<dbReference type="InterPro" id="IPR008969">
    <property type="entry name" value="CarboxyPept-like_regulatory"/>
</dbReference>
<feature type="compositionally biased region" description="Low complexity" evidence="6">
    <location>
        <begin position="1411"/>
        <end position="1469"/>
    </location>
</feature>
<keyword evidence="4" id="KW-0732">Signal</keyword>
<keyword evidence="7" id="KW-1133">Transmembrane helix</keyword>
<feature type="region of interest" description="Disordered" evidence="6">
    <location>
        <begin position="1365"/>
        <end position="1496"/>
    </location>
</feature>
<dbReference type="InterPro" id="IPR019931">
    <property type="entry name" value="LPXTG_anchor"/>
</dbReference>
<dbReference type="KEGG" id="apre:CNX65_02900"/>
<evidence type="ECO:0000256" key="2">
    <source>
        <dbReference type="ARBA" id="ARBA00022512"/>
    </source>
</evidence>
<feature type="region of interest" description="Disordered" evidence="6">
    <location>
        <begin position="1921"/>
        <end position="1971"/>
    </location>
</feature>
<dbReference type="InterPro" id="IPR051417">
    <property type="entry name" value="SDr/BOS_complex"/>
</dbReference>
<evidence type="ECO:0000256" key="3">
    <source>
        <dbReference type="ARBA" id="ARBA00022525"/>
    </source>
</evidence>
<name>A0A290Z050_9PSEU</name>
<feature type="transmembrane region" description="Helical" evidence="7">
    <location>
        <begin position="1981"/>
        <end position="1999"/>
    </location>
</feature>
<proteinExistence type="predicted"/>
<accession>A0A290Z050</accession>
<evidence type="ECO:0000259" key="8">
    <source>
        <dbReference type="PROSITE" id="PS50847"/>
    </source>
</evidence>
<dbReference type="GO" id="GO:0005975">
    <property type="term" value="P:carbohydrate metabolic process"/>
    <property type="evidence" value="ECO:0007669"/>
    <property type="project" value="UniProtKB-ARBA"/>
</dbReference>
<dbReference type="InterPro" id="IPR018247">
    <property type="entry name" value="EF_Hand_1_Ca_BS"/>
</dbReference>
<evidence type="ECO:0000256" key="4">
    <source>
        <dbReference type="ARBA" id="ARBA00022729"/>
    </source>
</evidence>
<evidence type="ECO:0000256" key="7">
    <source>
        <dbReference type="SAM" id="Phobius"/>
    </source>
</evidence>
<evidence type="ECO:0000256" key="6">
    <source>
        <dbReference type="SAM" id="MobiDB-lite"/>
    </source>
</evidence>
<sequence>MPEIGMARRLTAAMISTGLALGGTLVATGVAEATVVTNFTPVYEKSVYGDFVQAGNGNMGCPTGADPVSLNSLSYTDCAPAQAGTAATGNNGRESHYMKYVDADGSGNVATYNSSIAKVNIPAGATIDYARLHWGGHTGVFRNATDATGNRGCAPGYTSAASTFPTGTPATAQVSMAIGAGTPLSIGPDLYTADDAATMVQNESQQYVASTDVKSLLAPAVTGSDVNLTVGNIWTPQGYGCLAGWSLTAVYVLPSPTGGAIKRSIQIKNGYVKQHASEGNYTTSLETLDGASKTTGSRLGVTSFGGHQNLTSDALSYKGTALTEPRLNNSTNFFASTATNQVTPSVVNNFSVDAKVAVPTNVAVGDRSGAVVVGSGSDTFVLSSLAMSVPTPGIYITATPRTNPPYYQGDTVIYDVVVGTSDGQTLTNVGVSNSDQAFGDCNRPSTTTLNSGSPTLSYSCTVTAGNANFNNTIQATGTNAFLEQVSDSKTITATVGTIGLSLTKTADKAVYTAGETINFTVTATNTGSTTLTNVAITDPKVTACAKNQATLAPGAQLVSTCSATAPIAGDQNTANVTATDVRGNPVNQSANANAVSEGSISGRVFADRDDNGAFDALGGDTNLVNVGITLTGTETNSGAPVNLNTSTAPDGTWSFANLKAGNYTVTKDPTPDYDPGKRTAGANATAPLNTETFTVALPGGQSSTGNLFAVIPTSSLSGFVYEDSNNNGVKDTGEKGIQGVAIALSGIDDGGNPANWNTATDVDGAYTFNALRQGNYNLSETQPEGWTDGKDTPGSAGGTRDAPDSIVNISLDPRVVAIDYLFGEYKGTSIAGKVVDDMDMGIAGVKLTVTGGAGPLETTTDAGGAFSFTLAPGTYTLTEEQPLGYAQGTDTVGTTGGTHSSENTFSNIVLRSGDAGTGYVFKEKRGSLTGYVYEDKNGNGNKDAAEPGIADVSVKLTGTDAMSRPVNTTMTTNSQGLYTFTGIVGGTYSLTETQPEGYENGVDRAGTVGGDYTPPDTISDIPFPAGADATGYLFGEYKFGSIYGEVLNDKGNPIANVKIMLENDERQPTGQMTMTDEFGQFFFENIVPGTYKLVEEQPAGYADGPDTAGTGGGDTSVADTIGLIPVGSGDILTGYQFTEKRGSLAGYVYEDTNNNGLKDTGEKGIQGAELTLTGTDAQGKAVNLTATTDVAGLYKIEFIVGGTGYTLSEKQPAGYVTGKNKVGSQGGTLTAPDKITGITFSAGAAATGYLFGELTPASLAGDVVNEKGEGIAGVTVVLTGTDDMSTTVNKSAVTTAGGKYAFNSLRPGTYNVTETQPDGYGQGSATPGSAGGTAVTTDEITGVVITSEAKATGYRFSEKRGSLSGVVFDDRDNDGVRDDGEPGIQGVTLTLKGNSEWCAVGEPDGTDTETDNGTGTPTPDTGTDPGTTDPGTDPGTTDPGTTDPGTDPGTTDPGTTDPGTTDPGTTDPGTGAGGTPDTGVDAGGTPDTGGGRVDPAVSVDEAAPTCAVELTATTDASGVFSFTGLVGGTYDLMETQPAAYADGKDSAGTAGGTVTAPDAIMGIVLAGGVDATGYLFGERAGVITGTVWVDANGDGTIDNTEMGRIAGAKVDLMEGDSTTPLASATTTAEGTYEFKDVPAGDYSLMLTLPMGYGATTPTTVKVTTTTTSGTNVDFGVQKAAIGDFVWDDLNRNGLQDAGEPGISGVKVNLLDAQGEVKSSTTTNASGKYVFGDLDEGAYRVQFTVPTGRTFTAQNAGAPDKSSAVDRSNGLSGPIVFMVAEGKVMQNMNIDAGVVDRITDLGVTLTADNPSPQVGSQVVITSKVVNTGTVPVNGAIATITIPQGLTINSVDGGAPQAQGMAMARAARADEGWTCAVNGQQVVCTTPDVIQPGGSSLPITITTTANSAFTTTNATALVTLADGTGDDNPANDGATTPALSTETPSTGGPNTGGGTTQQPMPPMPPNGMGNMPLAWTGSEIRPVLIGGLALLLAGLGTLFLGKRRRKQGM</sequence>
<dbReference type="Gene3D" id="2.60.40.10">
    <property type="entry name" value="Immunoglobulins"/>
    <property type="match status" value="9"/>
</dbReference>
<dbReference type="InterPro" id="IPR055354">
    <property type="entry name" value="DUF7507"/>
</dbReference>
<keyword evidence="5" id="KW-0572">Peptidoglycan-anchor</keyword>
<reference evidence="9" key="1">
    <citation type="submission" date="2017-09" db="EMBL/GenBank/DDBJ databases">
        <title>Complete Genome Sequence of ansamitocin-producing Bacterium Actinosynnema pretiosum X47.</title>
        <authorList>
            <person name="Cao G."/>
            <person name="Zong G."/>
            <person name="Zhong C."/>
            <person name="Fu J."/>
        </authorList>
    </citation>
    <scope>NUCLEOTIDE SEQUENCE [LARGE SCALE GENOMIC DNA]</scope>
    <source>
        <strain evidence="9">X47</strain>
    </source>
</reference>
<dbReference type="InterPro" id="IPR013783">
    <property type="entry name" value="Ig-like_fold"/>
</dbReference>
<keyword evidence="3" id="KW-0964">Secreted</keyword>
<dbReference type="NCBIfam" id="TIGR01451">
    <property type="entry name" value="B_ant_repeat"/>
    <property type="match status" value="1"/>
</dbReference>
<feature type="region of interest" description="Disordered" evidence="6">
    <location>
        <begin position="778"/>
        <end position="804"/>
    </location>
</feature>
<dbReference type="EMBL" id="CP023445">
    <property type="protein sequence ID" value="ATE52370.1"/>
    <property type="molecule type" value="Genomic_DNA"/>
</dbReference>
<dbReference type="InterPro" id="IPR047589">
    <property type="entry name" value="DUF11_rpt"/>
</dbReference>
<keyword evidence="7" id="KW-0812">Transmembrane</keyword>
<dbReference type="PROSITE" id="PS50847">
    <property type="entry name" value="GRAM_POS_ANCHORING"/>
    <property type="match status" value="1"/>
</dbReference>
<comment type="subcellular location">
    <subcellularLocation>
        <location evidence="1">Secreted</location>
    </subcellularLocation>
</comment>
<feature type="compositionally biased region" description="Basic and acidic residues" evidence="6">
    <location>
        <begin position="1368"/>
        <end position="1380"/>
    </location>
</feature>
<dbReference type="PROSITE" id="PS00018">
    <property type="entry name" value="EF_HAND_1"/>
    <property type="match status" value="1"/>
</dbReference>
<dbReference type="SUPFAM" id="SSF49464">
    <property type="entry name" value="Carboxypeptidase regulatory domain-like"/>
    <property type="match status" value="1"/>
</dbReference>
<dbReference type="PANTHER" id="PTHR23303:SF15">
    <property type="entry name" value="COLOSSIN-A"/>
    <property type="match status" value="1"/>
</dbReference>
<feature type="domain" description="Gram-positive cocci surface proteins LPxTG" evidence="8">
    <location>
        <begin position="1971"/>
        <end position="2007"/>
    </location>
</feature>
<keyword evidence="2" id="KW-0134">Cell wall</keyword>
<keyword evidence="7" id="KW-0472">Membrane</keyword>
<keyword evidence="10" id="KW-1185">Reference proteome</keyword>
<evidence type="ECO:0000256" key="1">
    <source>
        <dbReference type="ARBA" id="ARBA00004613"/>
    </source>
</evidence>
<dbReference type="SUPFAM" id="SSF49478">
    <property type="entry name" value="Cna protein B-type domain"/>
    <property type="match status" value="1"/>
</dbReference>
<gene>
    <name evidence="9" type="ORF">CNX65_02900</name>
</gene>
<dbReference type="Gene3D" id="2.60.40.1120">
    <property type="entry name" value="Carboxypeptidase-like, regulatory domain"/>
    <property type="match status" value="1"/>
</dbReference>
<organism evidence="9 10">
    <name type="scientific">Actinosynnema pretiosum</name>
    <dbReference type="NCBI Taxonomy" id="42197"/>
    <lineage>
        <taxon>Bacteria</taxon>
        <taxon>Bacillati</taxon>
        <taxon>Actinomycetota</taxon>
        <taxon>Actinomycetes</taxon>
        <taxon>Pseudonocardiales</taxon>
        <taxon>Pseudonocardiaceae</taxon>
        <taxon>Actinosynnema</taxon>
    </lineage>
</organism>
<dbReference type="InterPro" id="IPR033764">
    <property type="entry name" value="Sdr_B"/>
</dbReference>
<dbReference type="PANTHER" id="PTHR23303">
    <property type="entry name" value="CARBOXYPEPTIDASE REGULATORY REGION-CONTAINING"/>
    <property type="match status" value="1"/>
</dbReference>
<feature type="compositionally biased region" description="Polar residues" evidence="6">
    <location>
        <begin position="1931"/>
        <end position="1943"/>
    </location>
</feature>
<protein>
    <recommendedName>
        <fullName evidence="8">Gram-positive cocci surface proteins LPxTG domain-containing protein</fullName>
    </recommendedName>
</protein>
<evidence type="ECO:0000256" key="5">
    <source>
        <dbReference type="ARBA" id="ARBA00023088"/>
    </source>
</evidence>
<dbReference type="Pfam" id="PF24346">
    <property type="entry name" value="DUF7507"/>
    <property type="match status" value="1"/>
</dbReference>
<dbReference type="GO" id="GO:0005576">
    <property type="term" value="C:extracellular region"/>
    <property type="evidence" value="ECO:0007669"/>
    <property type="project" value="UniProtKB-SubCell"/>
</dbReference>
<dbReference type="Proteomes" id="UP000218505">
    <property type="component" value="Chromosome"/>
</dbReference>
<dbReference type="Pfam" id="PF13620">
    <property type="entry name" value="CarboxypepD_reg"/>
    <property type="match status" value="1"/>
</dbReference>
<dbReference type="SUPFAM" id="SSF117074">
    <property type="entry name" value="Hypothetical protein PA1324"/>
    <property type="match status" value="9"/>
</dbReference>
<dbReference type="Pfam" id="PF17210">
    <property type="entry name" value="SdrD_B"/>
    <property type="match status" value="6"/>
</dbReference>
<evidence type="ECO:0000313" key="10">
    <source>
        <dbReference type="Proteomes" id="UP000218505"/>
    </source>
</evidence>
<evidence type="ECO:0000313" key="9">
    <source>
        <dbReference type="EMBL" id="ATE52370.1"/>
    </source>
</evidence>